<dbReference type="NCBIfam" id="NF000840">
    <property type="entry name" value="PRK00071.1-3"/>
    <property type="match status" value="1"/>
</dbReference>
<dbReference type="Proteomes" id="UP000632377">
    <property type="component" value="Unassembled WGS sequence"/>
</dbReference>
<evidence type="ECO:0000256" key="10">
    <source>
        <dbReference type="HAMAP-Rule" id="MF_00244"/>
    </source>
</evidence>
<dbReference type="Pfam" id="PF01467">
    <property type="entry name" value="CTP_transf_like"/>
    <property type="match status" value="1"/>
</dbReference>
<comment type="function">
    <text evidence="1 10">Catalyzes the reversible adenylation of nicotinate mononucleotide (NaMN) to nicotinic acid adenine dinucleotide (NaAD).</text>
</comment>
<comment type="caution">
    <text evidence="12">The sequence shown here is derived from an EMBL/GenBank/DDBJ whole genome shotgun (WGS) entry which is preliminary data.</text>
</comment>
<dbReference type="SUPFAM" id="SSF52374">
    <property type="entry name" value="Nucleotidylyl transferase"/>
    <property type="match status" value="1"/>
</dbReference>
<protein>
    <recommendedName>
        <fullName evidence="10">Probable nicotinate-nucleotide adenylyltransferase</fullName>
        <ecNumber evidence="10">2.7.7.18</ecNumber>
    </recommendedName>
    <alternativeName>
        <fullName evidence="10">Deamido-NAD(+) diphosphorylase</fullName>
    </alternativeName>
    <alternativeName>
        <fullName evidence="10">Deamido-NAD(+) pyrophosphorylase</fullName>
    </alternativeName>
    <alternativeName>
        <fullName evidence="10">Nicotinate mononucleotide adenylyltransferase</fullName>
        <shortName evidence="10">NaMN adenylyltransferase</shortName>
    </alternativeName>
</protein>
<evidence type="ECO:0000256" key="1">
    <source>
        <dbReference type="ARBA" id="ARBA00002324"/>
    </source>
</evidence>
<evidence type="ECO:0000256" key="7">
    <source>
        <dbReference type="ARBA" id="ARBA00022840"/>
    </source>
</evidence>
<evidence type="ECO:0000313" key="12">
    <source>
        <dbReference type="EMBL" id="MBL4935202.1"/>
    </source>
</evidence>
<evidence type="ECO:0000256" key="6">
    <source>
        <dbReference type="ARBA" id="ARBA00022741"/>
    </source>
</evidence>
<dbReference type="GO" id="GO:0004515">
    <property type="term" value="F:nicotinate-nucleotide adenylyltransferase activity"/>
    <property type="evidence" value="ECO:0007669"/>
    <property type="project" value="UniProtKB-EC"/>
</dbReference>
<evidence type="ECO:0000256" key="8">
    <source>
        <dbReference type="ARBA" id="ARBA00023027"/>
    </source>
</evidence>
<keyword evidence="7 10" id="KW-0067">ATP-binding</keyword>
<gene>
    <name evidence="10" type="primary">nadD</name>
    <name evidence="12" type="ORF">JK636_05470</name>
</gene>
<keyword evidence="8 10" id="KW-0520">NAD</keyword>
<dbReference type="CDD" id="cd02165">
    <property type="entry name" value="NMNAT"/>
    <property type="match status" value="1"/>
</dbReference>
<keyword evidence="5 10" id="KW-0548">Nucleotidyltransferase</keyword>
<dbReference type="InterPro" id="IPR005248">
    <property type="entry name" value="NadD/NMNAT"/>
</dbReference>
<comment type="catalytic activity">
    <reaction evidence="9 10">
        <text>nicotinate beta-D-ribonucleotide + ATP + H(+) = deamido-NAD(+) + diphosphate</text>
        <dbReference type="Rhea" id="RHEA:22860"/>
        <dbReference type="ChEBI" id="CHEBI:15378"/>
        <dbReference type="ChEBI" id="CHEBI:30616"/>
        <dbReference type="ChEBI" id="CHEBI:33019"/>
        <dbReference type="ChEBI" id="CHEBI:57502"/>
        <dbReference type="ChEBI" id="CHEBI:58437"/>
        <dbReference type="EC" id="2.7.7.18"/>
    </reaction>
</comment>
<evidence type="ECO:0000256" key="2">
    <source>
        <dbReference type="ARBA" id="ARBA00005019"/>
    </source>
</evidence>
<proteinExistence type="inferred from homology"/>
<dbReference type="EMBL" id="JAESWC010000002">
    <property type="protein sequence ID" value="MBL4935202.1"/>
    <property type="molecule type" value="Genomic_DNA"/>
</dbReference>
<keyword evidence="3 10" id="KW-0662">Pyridine nucleotide biosynthesis</keyword>
<sequence>MVKKGIFGGTFDPIHNGHLYIAHEALHRLNLDEVIFMPSGNPPHKTEKRKTDAAIRYEMVKTAVRDEKYFTVSNYEIKNSGLSYTYKTLEHFNNIENDTEWYFITGADCLVELDYWKSVDRILDSCKLVVFNRPGYPKEIILEQKKRVEEKYKKDIIFLDFSLFDISSTSIKKMIKEQKDASYLMPQGVYNIILELQLYKD</sequence>
<dbReference type="InterPro" id="IPR004821">
    <property type="entry name" value="Cyt_trans-like"/>
</dbReference>
<comment type="pathway">
    <text evidence="2 10">Cofactor biosynthesis; NAD(+) biosynthesis; deamido-NAD(+) from nicotinate D-ribonucleotide: step 1/1.</text>
</comment>
<dbReference type="EC" id="2.7.7.18" evidence="10"/>
<dbReference type="HAMAP" id="MF_00244">
    <property type="entry name" value="NaMN_adenylyltr"/>
    <property type="match status" value="1"/>
</dbReference>
<dbReference type="InterPro" id="IPR014729">
    <property type="entry name" value="Rossmann-like_a/b/a_fold"/>
</dbReference>
<evidence type="ECO:0000256" key="4">
    <source>
        <dbReference type="ARBA" id="ARBA00022679"/>
    </source>
</evidence>
<dbReference type="PANTHER" id="PTHR39321:SF3">
    <property type="entry name" value="PHOSPHOPANTETHEINE ADENYLYLTRANSFERASE"/>
    <property type="match status" value="1"/>
</dbReference>
<name>A0ABS1T7U8_9CLOT</name>
<dbReference type="PANTHER" id="PTHR39321">
    <property type="entry name" value="NICOTINATE-NUCLEOTIDE ADENYLYLTRANSFERASE-RELATED"/>
    <property type="match status" value="1"/>
</dbReference>
<evidence type="ECO:0000256" key="3">
    <source>
        <dbReference type="ARBA" id="ARBA00022642"/>
    </source>
</evidence>
<organism evidence="12 13">
    <name type="scientific">Clostridium rhizosphaerae</name>
    <dbReference type="NCBI Taxonomy" id="2803861"/>
    <lineage>
        <taxon>Bacteria</taxon>
        <taxon>Bacillati</taxon>
        <taxon>Bacillota</taxon>
        <taxon>Clostridia</taxon>
        <taxon>Eubacteriales</taxon>
        <taxon>Clostridiaceae</taxon>
        <taxon>Clostridium</taxon>
    </lineage>
</organism>
<reference evidence="12 13" key="1">
    <citation type="submission" date="2021-01" db="EMBL/GenBank/DDBJ databases">
        <title>Genome public.</title>
        <authorList>
            <person name="Liu C."/>
            <person name="Sun Q."/>
        </authorList>
    </citation>
    <scope>NUCLEOTIDE SEQUENCE [LARGE SCALE GENOMIC DNA]</scope>
    <source>
        <strain evidence="12 13">YIM B02515</strain>
    </source>
</reference>
<evidence type="ECO:0000259" key="11">
    <source>
        <dbReference type="Pfam" id="PF01467"/>
    </source>
</evidence>
<evidence type="ECO:0000256" key="5">
    <source>
        <dbReference type="ARBA" id="ARBA00022695"/>
    </source>
</evidence>
<dbReference type="NCBIfam" id="TIGR00125">
    <property type="entry name" value="cyt_tran_rel"/>
    <property type="match status" value="1"/>
</dbReference>
<keyword evidence="4 10" id="KW-0808">Transferase</keyword>
<dbReference type="Gene3D" id="3.40.50.620">
    <property type="entry name" value="HUPs"/>
    <property type="match status" value="1"/>
</dbReference>
<keyword evidence="13" id="KW-1185">Reference proteome</keyword>
<comment type="similarity">
    <text evidence="10">Belongs to the NadD family.</text>
</comment>
<keyword evidence="6 10" id="KW-0547">Nucleotide-binding</keyword>
<evidence type="ECO:0000313" key="13">
    <source>
        <dbReference type="Proteomes" id="UP000632377"/>
    </source>
</evidence>
<dbReference type="RefSeq" id="WP_202747807.1">
    <property type="nucleotide sequence ID" value="NZ_JAESWC010000002.1"/>
</dbReference>
<dbReference type="NCBIfam" id="TIGR00482">
    <property type="entry name" value="nicotinate (nicotinamide) nucleotide adenylyltransferase"/>
    <property type="match status" value="1"/>
</dbReference>
<feature type="domain" description="Cytidyltransferase-like" evidence="11">
    <location>
        <begin position="6"/>
        <end position="173"/>
    </location>
</feature>
<evidence type="ECO:0000256" key="9">
    <source>
        <dbReference type="ARBA" id="ARBA00048721"/>
    </source>
</evidence>
<accession>A0ABS1T7U8</accession>